<proteinExistence type="predicted"/>
<keyword evidence="2" id="KW-1185">Reference proteome</keyword>
<keyword evidence="1" id="KW-0732">Signal</keyword>
<feature type="chain" id="PRO_5045355492" evidence="1">
    <location>
        <begin position="23"/>
        <end position="146"/>
    </location>
</feature>
<feature type="signal peptide" evidence="1">
    <location>
        <begin position="1"/>
        <end position="22"/>
    </location>
</feature>
<dbReference type="GeneID" id="106817385"/>
<organism evidence="2 3">
    <name type="scientific">Priapulus caudatus</name>
    <name type="common">Priapulid worm</name>
    <dbReference type="NCBI Taxonomy" id="37621"/>
    <lineage>
        <taxon>Eukaryota</taxon>
        <taxon>Metazoa</taxon>
        <taxon>Ecdysozoa</taxon>
        <taxon>Scalidophora</taxon>
        <taxon>Priapulida</taxon>
        <taxon>Priapulimorpha</taxon>
        <taxon>Priapulimorphida</taxon>
        <taxon>Priapulidae</taxon>
        <taxon>Priapulus</taxon>
    </lineage>
</organism>
<evidence type="ECO:0000313" key="2">
    <source>
        <dbReference type="Proteomes" id="UP000695022"/>
    </source>
</evidence>
<evidence type="ECO:0000256" key="1">
    <source>
        <dbReference type="SAM" id="SignalP"/>
    </source>
</evidence>
<dbReference type="Proteomes" id="UP000695022">
    <property type="component" value="Unplaced"/>
</dbReference>
<protein>
    <submittedName>
        <fullName evidence="3">Uncharacterized protein LOC106817385</fullName>
    </submittedName>
</protein>
<dbReference type="RefSeq" id="XP_014677534.1">
    <property type="nucleotide sequence ID" value="XM_014822048.1"/>
</dbReference>
<reference evidence="3" key="1">
    <citation type="submission" date="2025-08" db="UniProtKB">
        <authorList>
            <consortium name="RefSeq"/>
        </authorList>
    </citation>
    <scope>IDENTIFICATION</scope>
</reference>
<sequence length="146" mass="16437">MDNKAVILVAMIAFMCVLSGEAIKCYVCNTYSHVGCNSTDLTSYEKDCDSQYPGLTDNILCRVISQKVEGLAEKRVVRECGEETHSDDKQELDFCWNNAAIGYKQIMLHMLRRPVVNGCAVHQQRLDRRRSSSPTLSGLRLCCLLQ</sequence>
<accession>A0ABM1EZB3</accession>
<evidence type="ECO:0000313" key="3">
    <source>
        <dbReference type="RefSeq" id="XP_014677534.1"/>
    </source>
</evidence>
<name>A0ABM1EZB3_PRICU</name>
<gene>
    <name evidence="3" type="primary">LOC106817385</name>
</gene>